<accession>A0ABU9B559</accession>
<feature type="region of interest" description="Disordered" evidence="1">
    <location>
        <begin position="114"/>
        <end position="136"/>
    </location>
</feature>
<evidence type="ECO:0000256" key="1">
    <source>
        <dbReference type="SAM" id="MobiDB-lite"/>
    </source>
</evidence>
<proteinExistence type="predicted"/>
<feature type="region of interest" description="Disordered" evidence="1">
    <location>
        <begin position="29"/>
        <end position="62"/>
    </location>
</feature>
<dbReference type="RefSeq" id="WP_341372782.1">
    <property type="nucleotide sequence ID" value="NZ_JBBUTF010000003.1"/>
</dbReference>
<dbReference type="EMBL" id="JBBUTF010000003">
    <property type="protein sequence ID" value="MEK8024999.1"/>
    <property type="molecule type" value="Genomic_DNA"/>
</dbReference>
<protein>
    <submittedName>
        <fullName evidence="2">Uncharacterized protein</fullName>
    </submittedName>
</protein>
<evidence type="ECO:0000313" key="2">
    <source>
        <dbReference type="EMBL" id="MEK8024999.1"/>
    </source>
</evidence>
<gene>
    <name evidence="2" type="ORF">AACH11_03370</name>
</gene>
<reference evidence="2 3" key="1">
    <citation type="submission" date="2024-04" db="EMBL/GenBank/DDBJ databases">
        <title>Novel species of the genus Ideonella isolated from streams.</title>
        <authorList>
            <person name="Lu H."/>
        </authorList>
    </citation>
    <scope>NUCLEOTIDE SEQUENCE [LARGE SCALE GENOMIC DNA]</scope>
    <source>
        <strain evidence="2 3">BYS139W</strain>
    </source>
</reference>
<dbReference type="Proteomes" id="UP001368500">
    <property type="component" value="Unassembled WGS sequence"/>
</dbReference>
<comment type="caution">
    <text evidence="2">The sequence shown here is derived from an EMBL/GenBank/DDBJ whole genome shotgun (WGS) entry which is preliminary data.</text>
</comment>
<evidence type="ECO:0000313" key="3">
    <source>
        <dbReference type="Proteomes" id="UP001368500"/>
    </source>
</evidence>
<keyword evidence="3" id="KW-1185">Reference proteome</keyword>
<sequence length="136" mass="14313">MLLLAGIAAGWSARAVLADRDTTRTALATATADTARRDDQAEAQRLQRRTADTAATDLDTTRRQLDDVRRRLTARELARHADPDPTRAADRARADAAVCIDADGLRDIAEAVGAGGDLARDPGRAAGAVPDADGAR</sequence>
<organism evidence="2 3">
    <name type="scientific">Pseudaquabacterium rugosum</name>
    <dbReference type="NCBI Taxonomy" id="2984194"/>
    <lineage>
        <taxon>Bacteria</taxon>
        <taxon>Pseudomonadati</taxon>
        <taxon>Pseudomonadota</taxon>
        <taxon>Betaproteobacteria</taxon>
        <taxon>Burkholderiales</taxon>
        <taxon>Sphaerotilaceae</taxon>
        <taxon>Pseudaquabacterium</taxon>
    </lineage>
</organism>
<name>A0ABU9B559_9BURK</name>